<dbReference type="AlphaFoldDB" id="A0A432YNW3"/>
<evidence type="ECO:0000313" key="3">
    <source>
        <dbReference type="Proteomes" id="UP000288259"/>
    </source>
</evidence>
<feature type="transmembrane region" description="Helical" evidence="1">
    <location>
        <begin position="410"/>
        <end position="428"/>
    </location>
</feature>
<protein>
    <recommendedName>
        <fullName evidence="4">Oligosaccharide repeat unit polymerase</fullName>
    </recommendedName>
</protein>
<keyword evidence="1" id="KW-1133">Transmembrane helix</keyword>
<feature type="transmembrane region" description="Helical" evidence="1">
    <location>
        <begin position="188"/>
        <end position="206"/>
    </location>
</feature>
<sequence length="438" mass="49540">MIWILCISYFLFTVIIAVLCLLLLRNKLPISRIIALSIALGLATFWLVHIFIPSIQLFFSSLNRIEYGYSVGVYVTSLVSSLSFILTAIITFTVLVVFNYQGRGREKLATNLRGFQIDYVASFLIIGACVPIVFFVFIEILKVGLPLFLINRISILKDFSAFTVVLNMLIFLGASLFFRYLQMRNLKSMIFFVLFSLSLFILFSLIGSRNSIFIYIGVLLFAYLVCFRKISIFKFSAVGAFSFLSLAVVGSIRTRLEDLNTGMLKESIHKSFESTISVFGNDEILRFLITRRDDFSLQMGDTFMSGFLSIVPRFFWEGKPLGAGPLVTNLINPNSYIYGSEGISSYTTGIVAESYLNFGIFGGILCGFVWAVLMYLVGKYKTKSSLTFYLQVFVMFMLSASIFYSEFLGFAIRIYIISIFTWSVLFVSKAVRRLSVSL</sequence>
<feature type="transmembrane region" description="Helical" evidence="1">
    <location>
        <begin position="6"/>
        <end position="24"/>
    </location>
</feature>
<feature type="transmembrane region" description="Helical" evidence="1">
    <location>
        <begin position="119"/>
        <end position="141"/>
    </location>
</feature>
<feature type="transmembrane region" description="Helical" evidence="1">
    <location>
        <begin position="386"/>
        <end position="404"/>
    </location>
</feature>
<reference evidence="3" key="1">
    <citation type="journal article" date="2018" name="Front. Microbiol.">
        <title>Genome-Based Analysis Reveals the Taxonomy and Diversity of the Family Idiomarinaceae.</title>
        <authorList>
            <person name="Liu Y."/>
            <person name="Lai Q."/>
            <person name="Shao Z."/>
        </authorList>
    </citation>
    <scope>NUCLEOTIDE SEQUENCE [LARGE SCALE GENOMIC DNA]</scope>
    <source>
        <strain evidence="3">CVS-6</strain>
    </source>
</reference>
<accession>A0A432YNW3</accession>
<dbReference type="EMBL" id="PIPY01000003">
    <property type="protein sequence ID" value="RUO62640.1"/>
    <property type="molecule type" value="Genomic_DNA"/>
</dbReference>
<dbReference type="Proteomes" id="UP000288259">
    <property type="component" value="Unassembled WGS sequence"/>
</dbReference>
<evidence type="ECO:0008006" key="4">
    <source>
        <dbReference type="Google" id="ProtNLM"/>
    </source>
</evidence>
<comment type="caution">
    <text evidence="2">The sequence shown here is derived from an EMBL/GenBank/DDBJ whole genome shotgun (WGS) entry which is preliminary data.</text>
</comment>
<feature type="transmembrane region" description="Helical" evidence="1">
    <location>
        <begin position="161"/>
        <end position="181"/>
    </location>
</feature>
<dbReference type="OrthoDB" id="6015856at2"/>
<dbReference type="RefSeq" id="WP_126754005.1">
    <property type="nucleotide sequence ID" value="NZ_PIPY01000003.1"/>
</dbReference>
<gene>
    <name evidence="2" type="ORF">CWI71_04200</name>
</gene>
<feature type="transmembrane region" description="Helical" evidence="1">
    <location>
        <begin position="355"/>
        <end position="377"/>
    </location>
</feature>
<name>A0A432YNW3_9GAMM</name>
<evidence type="ECO:0000313" key="2">
    <source>
        <dbReference type="EMBL" id="RUO62640.1"/>
    </source>
</evidence>
<proteinExistence type="predicted"/>
<feature type="transmembrane region" description="Helical" evidence="1">
    <location>
        <begin position="212"/>
        <end position="230"/>
    </location>
</feature>
<evidence type="ECO:0000256" key="1">
    <source>
        <dbReference type="SAM" id="Phobius"/>
    </source>
</evidence>
<keyword evidence="3" id="KW-1185">Reference proteome</keyword>
<keyword evidence="1" id="KW-0472">Membrane</keyword>
<keyword evidence="1" id="KW-0812">Transmembrane</keyword>
<feature type="transmembrane region" description="Helical" evidence="1">
    <location>
        <begin position="71"/>
        <end position="98"/>
    </location>
</feature>
<organism evidence="2 3">
    <name type="scientific">Pseudidiomarina insulisalsae</name>
    <dbReference type="NCBI Taxonomy" id="575789"/>
    <lineage>
        <taxon>Bacteria</taxon>
        <taxon>Pseudomonadati</taxon>
        <taxon>Pseudomonadota</taxon>
        <taxon>Gammaproteobacteria</taxon>
        <taxon>Alteromonadales</taxon>
        <taxon>Idiomarinaceae</taxon>
        <taxon>Pseudidiomarina</taxon>
    </lineage>
</organism>
<feature type="transmembrane region" description="Helical" evidence="1">
    <location>
        <begin position="237"/>
        <end position="256"/>
    </location>
</feature>
<feature type="transmembrane region" description="Helical" evidence="1">
    <location>
        <begin position="36"/>
        <end position="59"/>
    </location>
</feature>